<comment type="caution">
    <text evidence="1">The sequence shown here is derived from an EMBL/GenBank/DDBJ whole genome shotgun (WGS) entry which is preliminary data.</text>
</comment>
<dbReference type="Gene3D" id="3.40.140.10">
    <property type="entry name" value="Cytidine Deaminase, domain 2"/>
    <property type="match status" value="1"/>
</dbReference>
<dbReference type="RefSeq" id="WP_188583387.1">
    <property type="nucleotide sequence ID" value="NZ_CP121009.1"/>
</dbReference>
<protein>
    <submittedName>
        <fullName evidence="1">Uncharacterized protein</fullName>
    </submittedName>
</protein>
<sequence>MGSGHSATASYVIHSLKRPEEVALLRGIYGTQFIAVGCVASPRKRKEYLIRQLNEQAGQIGGSEDSGRRADQLIARDDADEENEHGQNVRDTLALADVFISMSSVDGRDLGQQIERICDALLGSPWVTPSVSEYAMAIAGTAAARSLDLSRQVGAAIVDKDGAIIATGFNRLRKNPSIWPLSPSASVV</sequence>
<proteinExistence type="predicted"/>
<dbReference type="Gene3D" id="3.40.50.300">
    <property type="entry name" value="P-loop containing nucleotide triphosphate hydrolases"/>
    <property type="match status" value="1"/>
</dbReference>
<reference evidence="2" key="1">
    <citation type="journal article" date="2019" name="Int. J. Syst. Evol. Microbiol.">
        <title>The Global Catalogue of Microorganisms (GCM) 10K type strain sequencing project: providing services to taxonomists for standard genome sequencing and annotation.</title>
        <authorList>
            <consortium name="The Broad Institute Genomics Platform"/>
            <consortium name="The Broad Institute Genome Sequencing Center for Infectious Disease"/>
            <person name="Wu L."/>
            <person name="Ma J."/>
        </authorList>
    </citation>
    <scope>NUCLEOTIDE SEQUENCE [LARGE SCALE GENOMIC DNA]</scope>
    <source>
        <strain evidence="2">CGMCC 1.10188</strain>
    </source>
</reference>
<dbReference type="SUPFAM" id="SSF53927">
    <property type="entry name" value="Cytidine deaminase-like"/>
    <property type="match status" value="1"/>
</dbReference>
<dbReference type="EMBL" id="BMDZ01000214">
    <property type="protein sequence ID" value="GGB64631.1"/>
    <property type="molecule type" value="Genomic_DNA"/>
</dbReference>
<evidence type="ECO:0000313" key="1">
    <source>
        <dbReference type="EMBL" id="GGB64631.1"/>
    </source>
</evidence>
<evidence type="ECO:0000313" key="2">
    <source>
        <dbReference type="Proteomes" id="UP000603352"/>
    </source>
</evidence>
<dbReference type="InterPro" id="IPR016193">
    <property type="entry name" value="Cytidine_deaminase-like"/>
</dbReference>
<name>A0ABQ1JBE8_9PROT</name>
<keyword evidence="2" id="KW-1185">Reference proteome</keyword>
<dbReference type="InterPro" id="IPR027417">
    <property type="entry name" value="P-loop_NTPase"/>
</dbReference>
<gene>
    <name evidence="1" type="ORF">GCM10011505_51140</name>
</gene>
<dbReference type="Proteomes" id="UP000603352">
    <property type="component" value="Unassembled WGS sequence"/>
</dbReference>
<organism evidence="1 2">
    <name type="scientific">Tistrella bauzanensis</name>
    <dbReference type="NCBI Taxonomy" id="657419"/>
    <lineage>
        <taxon>Bacteria</taxon>
        <taxon>Pseudomonadati</taxon>
        <taxon>Pseudomonadota</taxon>
        <taxon>Alphaproteobacteria</taxon>
        <taxon>Geminicoccales</taxon>
        <taxon>Geminicoccaceae</taxon>
        <taxon>Tistrella</taxon>
    </lineage>
</organism>
<accession>A0ABQ1JBE8</accession>